<protein>
    <submittedName>
        <fullName evidence="8">GL3</fullName>
    </submittedName>
</protein>
<keyword evidence="5" id="KW-0539">Nucleus</keyword>
<feature type="domain" description="BHLH" evidence="7">
    <location>
        <begin position="433"/>
        <end position="482"/>
    </location>
</feature>
<evidence type="ECO:0000256" key="4">
    <source>
        <dbReference type="ARBA" id="ARBA00023163"/>
    </source>
</evidence>
<dbReference type="GO" id="GO:0046983">
    <property type="term" value="F:protein dimerization activity"/>
    <property type="evidence" value="ECO:0007669"/>
    <property type="project" value="InterPro"/>
</dbReference>
<proteinExistence type="evidence at transcript level"/>
<dbReference type="GO" id="GO:0080090">
    <property type="term" value="P:regulation of primary metabolic process"/>
    <property type="evidence" value="ECO:0007669"/>
    <property type="project" value="UniProtKB-ARBA"/>
</dbReference>
<comment type="subcellular location">
    <subcellularLocation>
        <location evidence="1">Nucleus</location>
    </subcellularLocation>
</comment>
<dbReference type="GO" id="GO:0005634">
    <property type="term" value="C:nucleus"/>
    <property type="evidence" value="ECO:0007669"/>
    <property type="project" value="UniProtKB-SubCell"/>
</dbReference>
<reference evidence="8" key="1">
    <citation type="submission" date="2022-03" db="EMBL/GenBank/DDBJ databases">
        <authorList>
            <person name="Yue M."/>
            <person name="Jiang L."/>
            <person name="Tang H."/>
            <person name="Lin Y."/>
        </authorList>
    </citation>
    <scope>NUCLEOTIDE SEQUENCE</scope>
    <source>
        <tissue evidence="8">Fruit</tissue>
    </source>
</reference>
<keyword evidence="2" id="KW-0805">Transcription regulation</keyword>
<dbReference type="Pfam" id="PF14215">
    <property type="entry name" value="bHLH-MYC_N"/>
    <property type="match status" value="1"/>
</dbReference>
<dbReference type="InterPro" id="IPR011598">
    <property type="entry name" value="bHLH_dom"/>
</dbReference>
<dbReference type="AlphaFoldDB" id="A0A9E9M804"/>
<dbReference type="Pfam" id="PF22754">
    <property type="entry name" value="bHLH-TF_ACT-like_plant"/>
    <property type="match status" value="1"/>
</dbReference>
<dbReference type="InterPro" id="IPR025610">
    <property type="entry name" value="MYC/MYB_N"/>
</dbReference>
<dbReference type="PANTHER" id="PTHR46266">
    <property type="entry name" value="TRANSCRIPTION FACTOR TT8"/>
    <property type="match status" value="1"/>
</dbReference>
<name>A0A9E9M804_FRAAN</name>
<dbReference type="InterPro" id="IPR054502">
    <property type="entry name" value="bHLH-TF_ACT-like_plant"/>
</dbReference>
<dbReference type="SUPFAM" id="SSF47459">
    <property type="entry name" value="HLH, helix-loop-helix DNA-binding domain"/>
    <property type="match status" value="1"/>
</dbReference>
<evidence type="ECO:0000256" key="1">
    <source>
        <dbReference type="ARBA" id="ARBA00004123"/>
    </source>
</evidence>
<dbReference type="Gene3D" id="4.10.280.10">
    <property type="entry name" value="Helix-loop-helix DNA-binding domain"/>
    <property type="match status" value="1"/>
</dbReference>
<evidence type="ECO:0000256" key="3">
    <source>
        <dbReference type="ARBA" id="ARBA00023159"/>
    </source>
</evidence>
<evidence type="ECO:0000259" key="7">
    <source>
        <dbReference type="PROSITE" id="PS50888"/>
    </source>
</evidence>
<evidence type="ECO:0000256" key="5">
    <source>
        <dbReference type="ARBA" id="ARBA00023242"/>
    </source>
</evidence>
<feature type="coiled-coil region" evidence="6">
    <location>
        <begin position="472"/>
        <end position="499"/>
    </location>
</feature>
<evidence type="ECO:0000256" key="2">
    <source>
        <dbReference type="ARBA" id="ARBA00023015"/>
    </source>
</evidence>
<evidence type="ECO:0000313" key="8">
    <source>
        <dbReference type="EMBL" id="WAW78433.1"/>
    </source>
</evidence>
<dbReference type="SMART" id="SM00353">
    <property type="entry name" value="HLH"/>
    <property type="match status" value="1"/>
</dbReference>
<keyword evidence="4" id="KW-0804">Transcription</keyword>
<keyword evidence="3" id="KW-0010">Activator</keyword>
<dbReference type="EMBL" id="OM948810">
    <property type="protein sequence ID" value="WAW78433.1"/>
    <property type="molecule type" value="mRNA"/>
</dbReference>
<accession>A0A9E9M804</accession>
<keyword evidence="6" id="KW-0175">Coiled coil</keyword>
<sequence length="636" mass="71406">MGTRLQNQERVPDNLRKQLAIAVRSIQWSYAIFWSISPRQPGVLEWGDGYYNGDIKTRKTVQAIELDADQMGLQRSEHLRELYESLSAGEASPQARRPSAALSPEDLADTEWYYLVCMSFVFNIGQGLPGRTLANGQPIWLCNAHYADSKMFSRSLLAKSASIQTVVCFPFLGGVIELGVTELVLEDPGLIQHIKTSFLEVPYPLCLNKINLNAGSYRNDNDLASSALDQDVTDTKYIPTVRCEEIDATSLDNSSNGFEPTQPAEDSFMVASQVHSWQYMDDELSNYVHHSMESSDCISQTLAYPEKVLSGLKGEKSVSNHFLQDHKECNSTKQISLAPESNDLHYHGVLSSLLKSSHQLILGPHFQNGHQESSFVSWKKGGSVKCRKQRIGSPQYLLKKILFEVPKMHVVCVLDSPEDNGDRDGVWRPEAGESLMNHVLCERKRREKLNERFSILKSLVPSIRKDDKVSILDDAIEYLKDLEKKVEELETSQESTDIEATIKRRAQDNTEKTSDSCCNNKMSNGKKPIVYKRKACDIDETEPEINYDASKGSLSDNVKVSMNNKDALIEMRFPWREGVLLEIMDVTSSLHLDTHSVQSSTTDGILSLTIQSRLKGSNIASAGTIEQALQRIARKY</sequence>
<dbReference type="Pfam" id="PF00010">
    <property type="entry name" value="HLH"/>
    <property type="match status" value="1"/>
</dbReference>
<organism evidence="8">
    <name type="scientific">Fragaria ananassa</name>
    <name type="common">Strawberry</name>
    <name type="synonym">Fragaria chiloensis x Fragaria virginiana</name>
    <dbReference type="NCBI Taxonomy" id="3747"/>
    <lineage>
        <taxon>Eukaryota</taxon>
        <taxon>Viridiplantae</taxon>
        <taxon>Streptophyta</taxon>
        <taxon>Embryophyta</taxon>
        <taxon>Tracheophyta</taxon>
        <taxon>Spermatophyta</taxon>
        <taxon>Magnoliopsida</taxon>
        <taxon>eudicotyledons</taxon>
        <taxon>Gunneridae</taxon>
        <taxon>Pentapetalae</taxon>
        <taxon>rosids</taxon>
        <taxon>fabids</taxon>
        <taxon>Rosales</taxon>
        <taxon>Rosaceae</taxon>
        <taxon>Rosoideae</taxon>
        <taxon>Potentilleae</taxon>
        <taxon>Fragariinae</taxon>
        <taxon>Fragaria</taxon>
    </lineage>
</organism>
<dbReference type="InterPro" id="IPR036638">
    <property type="entry name" value="HLH_DNA-bd_sf"/>
</dbReference>
<dbReference type="PANTHER" id="PTHR46266:SF3">
    <property type="entry name" value="TRANSCRIPTION FACTOR EGL1"/>
    <property type="match status" value="1"/>
</dbReference>
<dbReference type="PROSITE" id="PS50888">
    <property type="entry name" value="BHLH"/>
    <property type="match status" value="1"/>
</dbReference>
<evidence type="ECO:0000256" key="6">
    <source>
        <dbReference type="SAM" id="Coils"/>
    </source>
</evidence>